<evidence type="ECO:0000313" key="3">
    <source>
        <dbReference type="Proteomes" id="UP000823615"/>
    </source>
</evidence>
<dbReference type="Proteomes" id="UP000823615">
    <property type="component" value="Unassembled WGS sequence"/>
</dbReference>
<evidence type="ECO:0008006" key="4">
    <source>
        <dbReference type="Google" id="ProtNLM"/>
    </source>
</evidence>
<keyword evidence="1" id="KW-0732">Signal</keyword>
<proteinExistence type="predicted"/>
<comment type="caution">
    <text evidence="2">The sequence shown here is derived from an EMBL/GenBank/DDBJ whole genome shotgun (WGS) entry which is preliminary data.</text>
</comment>
<dbReference type="AlphaFoldDB" id="A0A9D9H4U1"/>
<feature type="signal peptide" evidence="1">
    <location>
        <begin position="1"/>
        <end position="18"/>
    </location>
</feature>
<evidence type="ECO:0000313" key="2">
    <source>
        <dbReference type="EMBL" id="MBO8436416.1"/>
    </source>
</evidence>
<dbReference type="InterPro" id="IPR038636">
    <property type="entry name" value="Wzi_sf"/>
</dbReference>
<reference evidence="2" key="2">
    <citation type="journal article" date="2021" name="PeerJ">
        <title>Extensive microbial diversity within the chicken gut microbiome revealed by metagenomics and culture.</title>
        <authorList>
            <person name="Gilroy R."/>
            <person name="Ravi A."/>
            <person name="Getino M."/>
            <person name="Pursley I."/>
            <person name="Horton D.L."/>
            <person name="Alikhan N.F."/>
            <person name="Baker D."/>
            <person name="Gharbi K."/>
            <person name="Hall N."/>
            <person name="Watson M."/>
            <person name="Adriaenssens E.M."/>
            <person name="Foster-Nyarko E."/>
            <person name="Jarju S."/>
            <person name="Secka A."/>
            <person name="Antonio M."/>
            <person name="Oren A."/>
            <person name="Chaudhuri R.R."/>
            <person name="La Ragione R."/>
            <person name="Hildebrand F."/>
            <person name="Pallen M.J."/>
        </authorList>
    </citation>
    <scope>NUCLEOTIDE SEQUENCE</scope>
    <source>
        <strain evidence="2">7293</strain>
    </source>
</reference>
<accession>A0A9D9H4U1</accession>
<protein>
    <recommendedName>
        <fullName evidence="4">Capsule assembly Wzi family protein</fullName>
    </recommendedName>
</protein>
<sequence length="574" mass="65310">MRRILMSLLICSALVSLAATPSQSDFIPLSSQFYSEFDTLMTAIGKEVNMTRPYTYGEAGRMVDSIDPYSLKPAEKRIYDYLQEETEVLASDEKVFTFDAFMTIQPEIYLHSNPEIFRDPIEETEDQKLIYTYQNRDKYMLWDREKPHLLDADLSLSVKDRVTLLFRVPVTNTVHTGVPSGSSIFMTNIPFLASPLDLTADVIQDFSMNFPYRAYISIADSWYSIQIGREQLNYGAGITGNFVIDSSLPYHNALSLSFFSETFKYTFLLSFFPHPSQYIVTDSAQDGNMHDTDLVFDQNKNAFTGTKMFMSHRFDWTMGNGRHRMAITEGIMYQNDKGFLDLQILNPMMFFHNMYIAGNSNSILQVEWDMVLAKGIKQHLALAIDDFNIPFEGEDGSKPRPNAVGLQYGINTSHALGDGFIEGEAEVTYISPYFYLRDGKLASDYPLDFVVAIRNQRSGEGVYDLYSIGYPNGGDQTIAHIAISYKVPFSYSAKLTGEYRMFGKNNLMTKYDSEESENAVMSHMLTIRGEGSYFIMENLEIMAGLEGRMIFAFDNIKDNFCSDVLFSIGMKYTL</sequence>
<organism evidence="2 3">
    <name type="scientific">Candidatus Ornithospirochaeta stercoripullorum</name>
    <dbReference type="NCBI Taxonomy" id="2840899"/>
    <lineage>
        <taxon>Bacteria</taxon>
        <taxon>Pseudomonadati</taxon>
        <taxon>Spirochaetota</taxon>
        <taxon>Spirochaetia</taxon>
        <taxon>Spirochaetales</taxon>
        <taxon>Spirochaetaceae</taxon>
        <taxon>Spirochaetaceae incertae sedis</taxon>
        <taxon>Candidatus Ornithospirochaeta</taxon>
    </lineage>
</organism>
<evidence type="ECO:0000256" key="1">
    <source>
        <dbReference type="SAM" id="SignalP"/>
    </source>
</evidence>
<reference evidence="2" key="1">
    <citation type="submission" date="2020-10" db="EMBL/GenBank/DDBJ databases">
        <authorList>
            <person name="Gilroy R."/>
        </authorList>
    </citation>
    <scope>NUCLEOTIDE SEQUENCE</scope>
    <source>
        <strain evidence="2">7293</strain>
    </source>
</reference>
<name>A0A9D9H4U1_9SPIO</name>
<dbReference type="Gene3D" id="2.40.160.130">
    <property type="entry name" value="Capsule assembly protein Wzi"/>
    <property type="match status" value="1"/>
</dbReference>
<dbReference type="EMBL" id="JADIMT010000067">
    <property type="protein sequence ID" value="MBO8436416.1"/>
    <property type="molecule type" value="Genomic_DNA"/>
</dbReference>
<feature type="chain" id="PRO_5039396576" description="Capsule assembly Wzi family protein" evidence="1">
    <location>
        <begin position="19"/>
        <end position="574"/>
    </location>
</feature>
<gene>
    <name evidence="2" type="ORF">IAA97_05510</name>
</gene>